<gene>
    <name evidence="4" type="ORF">CCS01_18950</name>
</gene>
<accession>A0A2S6N7K6</accession>
<sequence>MRGLPAPVAHRLNALMVQERAVAWLRIGADLTLLDAGGELDHYGLTAICRGEPVGEQALFLEGLLPLFESPYVVPSIGLTGDIAADVHIHEDADGTWVLLLDVTAERDATRRVQQKAYDMTLLQEKEALLNRRLEAVNAALRETQRELEASRDLARQELERKQLELAEARTLQLALAPPPYRGRIGARAVAVDVVLEPAKEVGGDLVDHFRIGNDMLVFLLGDVSDKGAGAALMMARTHALFRGLINRPDAPWLFRAPENAVGLVNRTLAEGNAGCMFVTLLIATFDAATNRLTYTRAGHVPPFLRRCGGAVERLGAAGGLPLGLSEDAVYASAAVTLAPGDEVLTVTDGITEAMDQSQCLFGEERVAGVMRRGCVAGTSLLQQLLAGVRAFEAGGMQSDDIAAVLVTIGTS</sequence>
<feature type="domain" description="PPM-type phosphatase" evidence="3">
    <location>
        <begin position="187"/>
        <end position="409"/>
    </location>
</feature>
<keyword evidence="2" id="KW-0175">Coiled coil</keyword>
<name>A0A2S6N7K6_RHOGL</name>
<reference evidence="4 5" key="1">
    <citation type="journal article" date="2018" name="Arch. Microbiol.">
        <title>New insights into the metabolic potential of the phototrophic purple bacterium Rhodopila globiformis DSM 161(T) from its draft genome sequence and evidence for a vanadium-dependent nitrogenase.</title>
        <authorList>
            <person name="Imhoff J.F."/>
            <person name="Rahn T."/>
            <person name="Kunzel S."/>
            <person name="Neulinger S.C."/>
        </authorList>
    </citation>
    <scope>NUCLEOTIDE SEQUENCE [LARGE SCALE GENOMIC DNA]</scope>
    <source>
        <strain evidence="4 5">DSM 161</strain>
    </source>
</reference>
<dbReference type="AlphaFoldDB" id="A0A2S6N7K6"/>
<proteinExistence type="predicted"/>
<evidence type="ECO:0000259" key="3">
    <source>
        <dbReference type="SMART" id="SM00331"/>
    </source>
</evidence>
<keyword evidence="1" id="KW-0378">Hydrolase</keyword>
<protein>
    <recommendedName>
        <fullName evidence="3">PPM-type phosphatase domain-containing protein</fullName>
    </recommendedName>
</protein>
<organism evidence="4 5">
    <name type="scientific">Rhodopila globiformis</name>
    <name type="common">Rhodopseudomonas globiformis</name>
    <dbReference type="NCBI Taxonomy" id="1071"/>
    <lineage>
        <taxon>Bacteria</taxon>
        <taxon>Pseudomonadati</taxon>
        <taxon>Pseudomonadota</taxon>
        <taxon>Alphaproteobacteria</taxon>
        <taxon>Acetobacterales</taxon>
        <taxon>Acetobacteraceae</taxon>
        <taxon>Rhodopila</taxon>
    </lineage>
</organism>
<evidence type="ECO:0000256" key="1">
    <source>
        <dbReference type="ARBA" id="ARBA00022801"/>
    </source>
</evidence>
<dbReference type="GO" id="GO:0016791">
    <property type="term" value="F:phosphatase activity"/>
    <property type="evidence" value="ECO:0007669"/>
    <property type="project" value="TreeGrafter"/>
</dbReference>
<dbReference type="SMART" id="SM00331">
    <property type="entry name" value="PP2C_SIG"/>
    <property type="match status" value="1"/>
</dbReference>
<dbReference type="InterPro" id="IPR052016">
    <property type="entry name" value="Bact_Sigma-Reg"/>
</dbReference>
<evidence type="ECO:0000256" key="2">
    <source>
        <dbReference type="SAM" id="Coils"/>
    </source>
</evidence>
<keyword evidence="5" id="KW-1185">Reference proteome</keyword>
<feature type="coiled-coil region" evidence="2">
    <location>
        <begin position="127"/>
        <end position="172"/>
    </location>
</feature>
<dbReference type="PANTHER" id="PTHR43156:SF2">
    <property type="entry name" value="STAGE II SPORULATION PROTEIN E"/>
    <property type="match status" value="1"/>
</dbReference>
<dbReference type="PANTHER" id="PTHR43156">
    <property type="entry name" value="STAGE II SPORULATION PROTEIN E-RELATED"/>
    <property type="match status" value="1"/>
</dbReference>
<dbReference type="Gene3D" id="3.60.40.10">
    <property type="entry name" value="PPM-type phosphatase domain"/>
    <property type="match status" value="1"/>
</dbReference>
<evidence type="ECO:0000313" key="4">
    <source>
        <dbReference type="EMBL" id="PPQ30589.1"/>
    </source>
</evidence>
<dbReference type="InterPro" id="IPR001932">
    <property type="entry name" value="PPM-type_phosphatase-like_dom"/>
</dbReference>
<comment type="caution">
    <text evidence="4">The sequence shown here is derived from an EMBL/GenBank/DDBJ whole genome shotgun (WGS) entry which is preliminary data.</text>
</comment>
<dbReference type="SUPFAM" id="SSF81606">
    <property type="entry name" value="PP2C-like"/>
    <property type="match status" value="1"/>
</dbReference>
<dbReference type="InterPro" id="IPR036457">
    <property type="entry name" value="PPM-type-like_dom_sf"/>
</dbReference>
<dbReference type="Pfam" id="PF07228">
    <property type="entry name" value="SpoIIE"/>
    <property type="match status" value="1"/>
</dbReference>
<dbReference type="Proteomes" id="UP000239724">
    <property type="component" value="Unassembled WGS sequence"/>
</dbReference>
<evidence type="ECO:0000313" key="5">
    <source>
        <dbReference type="Proteomes" id="UP000239724"/>
    </source>
</evidence>
<dbReference type="EMBL" id="NHRY01000208">
    <property type="protein sequence ID" value="PPQ30589.1"/>
    <property type="molecule type" value="Genomic_DNA"/>
</dbReference>